<protein>
    <submittedName>
        <fullName evidence="2 4">Uncharacterized protein</fullName>
    </submittedName>
</protein>
<feature type="region of interest" description="Disordered" evidence="1">
    <location>
        <begin position="219"/>
        <end position="279"/>
    </location>
</feature>
<dbReference type="EMBL" id="UYSU01039659">
    <property type="protein sequence ID" value="VDM01555.1"/>
    <property type="molecule type" value="Genomic_DNA"/>
</dbReference>
<evidence type="ECO:0000313" key="2">
    <source>
        <dbReference type="EMBL" id="VDM01555.1"/>
    </source>
</evidence>
<evidence type="ECO:0000313" key="4">
    <source>
        <dbReference type="WBParaSite" id="SSLN_0001573601-mRNA-1"/>
    </source>
</evidence>
<organism evidence="4">
    <name type="scientific">Schistocephalus solidus</name>
    <name type="common">Tapeworm</name>
    <dbReference type="NCBI Taxonomy" id="70667"/>
    <lineage>
        <taxon>Eukaryota</taxon>
        <taxon>Metazoa</taxon>
        <taxon>Spiralia</taxon>
        <taxon>Lophotrochozoa</taxon>
        <taxon>Platyhelminthes</taxon>
        <taxon>Cestoda</taxon>
        <taxon>Eucestoda</taxon>
        <taxon>Diphyllobothriidea</taxon>
        <taxon>Diphyllobothriidae</taxon>
        <taxon>Schistocephalus</taxon>
    </lineage>
</organism>
<reference evidence="4" key="1">
    <citation type="submission" date="2016-06" db="UniProtKB">
        <authorList>
            <consortium name="WormBaseParasite"/>
        </authorList>
    </citation>
    <scope>IDENTIFICATION</scope>
</reference>
<accession>A0A183TFC1</accession>
<reference evidence="2 3" key="2">
    <citation type="submission" date="2018-11" db="EMBL/GenBank/DDBJ databases">
        <authorList>
            <consortium name="Pathogen Informatics"/>
        </authorList>
    </citation>
    <scope>NUCLEOTIDE SEQUENCE [LARGE SCALE GENOMIC DNA]</scope>
    <source>
        <strain evidence="2 3">NST_G2</strain>
    </source>
</reference>
<feature type="compositionally biased region" description="Basic and acidic residues" evidence="1">
    <location>
        <begin position="12"/>
        <end position="22"/>
    </location>
</feature>
<feature type="compositionally biased region" description="Polar residues" evidence="1">
    <location>
        <begin position="254"/>
        <end position="267"/>
    </location>
</feature>
<sequence length="293" mass="32464">MVRLYDLNGRPVRKEEPADDRMTSALLRRRRRQLQPLPLLGGRPALRTPSNPSSLSLRLENSVNLYRGRPTVNDAIAQHGASSPRSRGRPVLRSEFSSENWSASQETDDDDEYAEEKKEEVDEQLAVEVDTHVPPNDQPHGATEDRKFSQITVGVEGAVCLPTDTTDGDVHILEDEDEDVWSPVVPYGLPYTGRKMTRMEVADDAEGSVVPTIPISELSRARTAGDPRSSNSINVHSSRRGPHSVHDRELSRDLVQNSTSRIGTTTGRCPDGPRQRTLGLSVSPTFHAAFFQP</sequence>
<evidence type="ECO:0000313" key="3">
    <source>
        <dbReference type="Proteomes" id="UP000275846"/>
    </source>
</evidence>
<feature type="region of interest" description="Disordered" evidence="1">
    <location>
        <begin position="34"/>
        <end position="55"/>
    </location>
</feature>
<feature type="compositionally biased region" description="Polar residues" evidence="1">
    <location>
        <begin position="95"/>
        <end position="105"/>
    </location>
</feature>
<keyword evidence="3" id="KW-1185">Reference proteome</keyword>
<feature type="region of interest" description="Disordered" evidence="1">
    <location>
        <begin position="1"/>
        <end position="22"/>
    </location>
</feature>
<dbReference type="WBParaSite" id="SSLN_0001573601-mRNA-1">
    <property type="protein sequence ID" value="SSLN_0001573601-mRNA-1"/>
    <property type="gene ID" value="SSLN_0001573601"/>
</dbReference>
<proteinExistence type="predicted"/>
<name>A0A183TFC1_SCHSO</name>
<dbReference type="Proteomes" id="UP000275846">
    <property type="component" value="Unassembled WGS sequence"/>
</dbReference>
<gene>
    <name evidence="2" type="ORF">SSLN_LOCUS15169</name>
</gene>
<evidence type="ECO:0000256" key="1">
    <source>
        <dbReference type="SAM" id="MobiDB-lite"/>
    </source>
</evidence>
<dbReference type="AlphaFoldDB" id="A0A183TFC1"/>
<feature type="compositionally biased region" description="Low complexity" evidence="1">
    <location>
        <begin position="34"/>
        <end position="47"/>
    </location>
</feature>
<feature type="region of interest" description="Disordered" evidence="1">
    <location>
        <begin position="74"/>
        <end position="124"/>
    </location>
</feature>